<dbReference type="EMBL" id="JAGSXJ010000005">
    <property type="protein sequence ID" value="KAH6691761.1"/>
    <property type="molecule type" value="Genomic_DNA"/>
</dbReference>
<keyword evidence="2" id="KW-1185">Reference proteome</keyword>
<dbReference type="OrthoDB" id="5428038at2759"/>
<comment type="caution">
    <text evidence="1">The sequence shown here is derived from an EMBL/GenBank/DDBJ whole genome shotgun (WGS) entry which is preliminary data.</text>
</comment>
<dbReference type="AlphaFoldDB" id="A0A9P9AFM0"/>
<proteinExistence type="predicted"/>
<name>A0A9P9AFM0_9PEZI</name>
<evidence type="ECO:0000313" key="2">
    <source>
        <dbReference type="Proteomes" id="UP000770015"/>
    </source>
</evidence>
<gene>
    <name evidence="1" type="ORF">F5X68DRAFT_67764</name>
</gene>
<accession>A0A9P9AFM0</accession>
<reference evidence="1" key="1">
    <citation type="journal article" date="2021" name="Nat. Commun.">
        <title>Genetic determinants of endophytism in the Arabidopsis root mycobiome.</title>
        <authorList>
            <person name="Mesny F."/>
            <person name="Miyauchi S."/>
            <person name="Thiergart T."/>
            <person name="Pickel B."/>
            <person name="Atanasova L."/>
            <person name="Karlsson M."/>
            <person name="Huettel B."/>
            <person name="Barry K.W."/>
            <person name="Haridas S."/>
            <person name="Chen C."/>
            <person name="Bauer D."/>
            <person name="Andreopoulos W."/>
            <person name="Pangilinan J."/>
            <person name="LaButti K."/>
            <person name="Riley R."/>
            <person name="Lipzen A."/>
            <person name="Clum A."/>
            <person name="Drula E."/>
            <person name="Henrissat B."/>
            <person name="Kohler A."/>
            <person name="Grigoriev I.V."/>
            <person name="Martin F.M."/>
            <person name="Hacquard S."/>
        </authorList>
    </citation>
    <scope>NUCLEOTIDE SEQUENCE</scope>
    <source>
        <strain evidence="1">MPI-SDFR-AT-0117</strain>
    </source>
</reference>
<organism evidence="1 2">
    <name type="scientific">Plectosphaerella plurivora</name>
    <dbReference type="NCBI Taxonomy" id="936078"/>
    <lineage>
        <taxon>Eukaryota</taxon>
        <taxon>Fungi</taxon>
        <taxon>Dikarya</taxon>
        <taxon>Ascomycota</taxon>
        <taxon>Pezizomycotina</taxon>
        <taxon>Sordariomycetes</taxon>
        <taxon>Hypocreomycetidae</taxon>
        <taxon>Glomerellales</taxon>
        <taxon>Plectosphaerellaceae</taxon>
        <taxon>Plectosphaerella</taxon>
    </lineage>
</organism>
<dbReference type="Proteomes" id="UP000770015">
    <property type="component" value="Unassembled WGS sequence"/>
</dbReference>
<protein>
    <submittedName>
        <fullName evidence="1">Uncharacterized protein</fullName>
    </submittedName>
</protein>
<evidence type="ECO:0000313" key="1">
    <source>
        <dbReference type="EMBL" id="KAH6691761.1"/>
    </source>
</evidence>
<sequence length="666" mass="76498">MASRPTARASRAAIRQVRTPLESIWITDSILTSAFERYCNIDRLLRRKSSNVPGPLENRRRLGTRKMTGLYSTELQPTLPPWMFESPVDLSQWTWSPPTSAEERMKNKETREGTPLATSGFWQLWSSGAEAAKAQPSQPALEEVVVQAPSDNYSYILEKASEALFQSLSKRELTRQYSHVMRGLQQDIYLGRISADDIPDMLAGFTHKVEQLLEHAHRDWTDGLPPSVEAKFKLATLQFVDAIIRGLTTSKVQGLEQLESETCNKLLAMLSELPQSKEAVMLFQEFMQTAPESYATQVSSGIETYLRTWLTEIKKPQKHLVTALVNGSLDIQEGTRLFDTLSALHTKMLAGKERDESIHVHTVWLVFLAHSSKVSTPYFFDALERYTTFAENWSRSRERQVCQLLLRHWRSRKTFSHWESRTASRTFDDWEHPDIRTFGHFIYSIRFSGQRKAFVGIVTRLASREVLVKSIIKYVNQAESLCGRRLGFIASDLDDYDLALTLLELTEVHRHKLISTTHPLQLALLPWLKDMVLDPRMDVSRVWDVVNSLREDNEKMMELKKLLMPALSTWFSMADHLGDRAMLRNVSRCNAWVRSAGERPSPDNLLAVTRAGIRDLKRGEPGRFERHDWLVRLNTDCLGSKQGLKMAKLLGEWQDRNMAAQRQLFY</sequence>